<evidence type="ECO:0000256" key="10">
    <source>
        <dbReference type="NCBIfam" id="TIGR00187"/>
    </source>
</evidence>
<evidence type="ECO:0000313" key="13">
    <source>
        <dbReference type="EMBL" id="PWN08201.1"/>
    </source>
</evidence>
<evidence type="ECO:0000256" key="8">
    <source>
        <dbReference type="ARBA" id="ARBA00022679"/>
    </source>
</evidence>
<protein>
    <recommendedName>
        <fullName evidence="6 10">Riboflavin synthase</fullName>
        <ecNumber evidence="5 10">2.5.1.9</ecNumber>
    </recommendedName>
</protein>
<dbReference type="InterPro" id="IPR026017">
    <property type="entry name" value="Lumazine-bd_dom"/>
</dbReference>
<comment type="subunit">
    <text evidence="4">Homotrimer.</text>
</comment>
<dbReference type="PANTHER" id="PTHR21098">
    <property type="entry name" value="RIBOFLAVIN SYNTHASE ALPHA CHAIN"/>
    <property type="match status" value="1"/>
</dbReference>
<dbReference type="FunFam" id="2.40.30.20:FF:000004">
    <property type="entry name" value="Riboflavin synthase, alpha subunit"/>
    <property type="match status" value="1"/>
</dbReference>
<dbReference type="AlphaFoldDB" id="A0A316TWF6"/>
<feature type="repeat" description="Lumazine-binding" evidence="11">
    <location>
        <begin position="1"/>
        <end position="95"/>
    </location>
</feature>
<evidence type="ECO:0000313" key="14">
    <source>
        <dbReference type="Proteomes" id="UP000245533"/>
    </source>
</evidence>
<dbReference type="CDD" id="cd00402">
    <property type="entry name" value="Riboflavin_synthase_like"/>
    <property type="match status" value="1"/>
</dbReference>
<evidence type="ECO:0000256" key="2">
    <source>
        <dbReference type="ARBA" id="ARBA00002803"/>
    </source>
</evidence>
<keyword evidence="9" id="KW-0677">Repeat</keyword>
<feature type="domain" description="Lumazine-binding" evidence="12">
    <location>
        <begin position="96"/>
        <end position="192"/>
    </location>
</feature>
<keyword evidence="8" id="KW-0808">Transferase</keyword>
<comment type="function">
    <text evidence="2">Catalyzes the dismutation of two molecules of 6,7-dimethyl-8-ribityllumazine, resulting in the formation of riboflavin and 5-amino-6-(D-ribitylamino)uracil.</text>
</comment>
<comment type="pathway">
    <text evidence="3">Cofactor biosynthesis; riboflavin biosynthesis; riboflavin from 2-hydroxy-3-oxobutyl phosphate and 5-amino-6-(D-ribitylamino)uracil: step 2/2.</text>
</comment>
<name>A0A316TWF6_9BACT</name>
<dbReference type="InterPro" id="IPR023366">
    <property type="entry name" value="ATP_synth_asu-like_sf"/>
</dbReference>
<dbReference type="GO" id="GO:0009231">
    <property type="term" value="P:riboflavin biosynthetic process"/>
    <property type="evidence" value="ECO:0007669"/>
    <property type="project" value="UniProtKB-KW"/>
</dbReference>
<dbReference type="EC" id="2.5.1.9" evidence="5 10"/>
<evidence type="ECO:0000256" key="1">
    <source>
        <dbReference type="ARBA" id="ARBA00000968"/>
    </source>
</evidence>
<gene>
    <name evidence="13" type="ORF">DDZ15_00790</name>
</gene>
<organism evidence="13 14">
    <name type="scientific">Rhodohalobacter mucosus</name>
    <dbReference type="NCBI Taxonomy" id="2079485"/>
    <lineage>
        <taxon>Bacteria</taxon>
        <taxon>Pseudomonadati</taxon>
        <taxon>Balneolota</taxon>
        <taxon>Balneolia</taxon>
        <taxon>Balneolales</taxon>
        <taxon>Balneolaceae</taxon>
        <taxon>Rhodohalobacter</taxon>
    </lineage>
</organism>
<evidence type="ECO:0000256" key="3">
    <source>
        <dbReference type="ARBA" id="ARBA00004887"/>
    </source>
</evidence>
<dbReference type="SUPFAM" id="SSF63380">
    <property type="entry name" value="Riboflavin synthase domain-like"/>
    <property type="match status" value="2"/>
</dbReference>
<dbReference type="EMBL" id="QGGB01000001">
    <property type="protein sequence ID" value="PWN08201.1"/>
    <property type="molecule type" value="Genomic_DNA"/>
</dbReference>
<evidence type="ECO:0000256" key="4">
    <source>
        <dbReference type="ARBA" id="ARBA00011233"/>
    </source>
</evidence>
<dbReference type="Gene3D" id="2.40.30.20">
    <property type="match status" value="2"/>
</dbReference>
<dbReference type="PIRSF" id="PIRSF000498">
    <property type="entry name" value="Riboflavin_syn_A"/>
    <property type="match status" value="1"/>
</dbReference>
<accession>A0A316TWF6</accession>
<dbReference type="GO" id="GO:0004746">
    <property type="term" value="F:riboflavin synthase activity"/>
    <property type="evidence" value="ECO:0007669"/>
    <property type="project" value="UniProtKB-UniRule"/>
</dbReference>
<dbReference type="InterPro" id="IPR017938">
    <property type="entry name" value="Riboflavin_synthase-like_b-brl"/>
</dbReference>
<dbReference type="Pfam" id="PF00677">
    <property type="entry name" value="Lum_binding"/>
    <property type="match status" value="2"/>
</dbReference>
<dbReference type="NCBIfam" id="TIGR00187">
    <property type="entry name" value="ribE"/>
    <property type="match status" value="1"/>
</dbReference>
<evidence type="ECO:0000256" key="7">
    <source>
        <dbReference type="ARBA" id="ARBA00022619"/>
    </source>
</evidence>
<sequence length="200" mass="21931">MFTGIISEVGRVSAIKKMKGGKELAIACSFAGNTHEDESIAVNGVCLTVVSFNGDQFHVQCVEETLRKTSLGDLKEGSPVNLERSLTLDKGIEGHLVQGHVDTTGVITSIDQKDADLLISVEYPQEFSDLVVGRGSIAIDGISLTIARHEKNRFTVAIIPYTWEHTNLIDKSEGDRVNLEFDMFGKYIIQYLKNRESGNG</sequence>
<dbReference type="PANTHER" id="PTHR21098:SF0">
    <property type="entry name" value="RIBOFLAVIN SYNTHASE"/>
    <property type="match status" value="1"/>
</dbReference>
<evidence type="ECO:0000256" key="6">
    <source>
        <dbReference type="ARBA" id="ARBA00013950"/>
    </source>
</evidence>
<evidence type="ECO:0000259" key="12">
    <source>
        <dbReference type="PROSITE" id="PS51177"/>
    </source>
</evidence>
<dbReference type="Proteomes" id="UP000245533">
    <property type="component" value="Unassembled WGS sequence"/>
</dbReference>
<dbReference type="NCBIfam" id="NF006767">
    <property type="entry name" value="PRK09289.1"/>
    <property type="match status" value="1"/>
</dbReference>
<feature type="repeat" description="Lumazine-binding" evidence="11">
    <location>
        <begin position="96"/>
        <end position="192"/>
    </location>
</feature>
<evidence type="ECO:0000256" key="9">
    <source>
        <dbReference type="ARBA" id="ARBA00022737"/>
    </source>
</evidence>
<dbReference type="OrthoDB" id="9788537at2"/>
<comment type="caution">
    <text evidence="13">The sequence shown here is derived from an EMBL/GenBank/DDBJ whole genome shotgun (WGS) entry which is preliminary data.</text>
</comment>
<proteinExistence type="predicted"/>
<comment type="catalytic activity">
    <reaction evidence="1">
        <text>2 6,7-dimethyl-8-(1-D-ribityl)lumazine + H(+) = 5-amino-6-(D-ribitylamino)uracil + riboflavin</text>
        <dbReference type="Rhea" id="RHEA:20772"/>
        <dbReference type="ChEBI" id="CHEBI:15378"/>
        <dbReference type="ChEBI" id="CHEBI:15934"/>
        <dbReference type="ChEBI" id="CHEBI:57986"/>
        <dbReference type="ChEBI" id="CHEBI:58201"/>
        <dbReference type="EC" id="2.5.1.9"/>
    </reaction>
</comment>
<keyword evidence="14" id="KW-1185">Reference proteome</keyword>
<dbReference type="FunFam" id="2.40.30.20:FF:000003">
    <property type="entry name" value="Riboflavin synthase, alpha subunit"/>
    <property type="match status" value="1"/>
</dbReference>
<dbReference type="PROSITE" id="PS51177">
    <property type="entry name" value="LUMAZINE_BIND"/>
    <property type="match status" value="2"/>
</dbReference>
<feature type="domain" description="Lumazine-binding" evidence="12">
    <location>
        <begin position="1"/>
        <end position="95"/>
    </location>
</feature>
<evidence type="ECO:0000256" key="5">
    <source>
        <dbReference type="ARBA" id="ARBA00012827"/>
    </source>
</evidence>
<evidence type="ECO:0000256" key="11">
    <source>
        <dbReference type="PROSITE-ProRule" id="PRU00524"/>
    </source>
</evidence>
<dbReference type="InterPro" id="IPR001783">
    <property type="entry name" value="Lumazine-bd"/>
</dbReference>
<keyword evidence="7" id="KW-0686">Riboflavin biosynthesis</keyword>
<reference evidence="13 14" key="1">
    <citation type="submission" date="2018-05" db="EMBL/GenBank/DDBJ databases">
        <title>Rhodohalobacter halophilus gen. nov., sp. nov., a moderately halophilic member of the family Balneolaceae.</title>
        <authorList>
            <person name="Liu Z.-W."/>
        </authorList>
    </citation>
    <scope>NUCLEOTIDE SEQUENCE [LARGE SCALE GENOMIC DNA]</scope>
    <source>
        <strain evidence="13 14">8A47</strain>
    </source>
</reference>
<dbReference type="RefSeq" id="WP_109643873.1">
    <property type="nucleotide sequence ID" value="NZ_QGGB01000001.1"/>
</dbReference>